<feature type="non-terminal residue" evidence="1">
    <location>
        <position position="99"/>
    </location>
</feature>
<protein>
    <submittedName>
        <fullName evidence="1">Uncharacterized protein</fullName>
    </submittedName>
</protein>
<keyword evidence="2" id="KW-1185">Reference proteome</keyword>
<evidence type="ECO:0000313" key="2">
    <source>
        <dbReference type="Proteomes" id="UP001497623"/>
    </source>
</evidence>
<proteinExistence type="predicted"/>
<sequence length="99" mass="11471">MVTEKTPGQIYKRSLHTKIHTNPSKFKRMQELQKRTAKTKQAEEDRKNQAGVCTLVDSLQQQLKTYARQLEEAEEVAALNLAKFRKSCQDLDHKQESIV</sequence>
<dbReference type="Proteomes" id="UP001497623">
    <property type="component" value="Unassembled WGS sequence"/>
</dbReference>
<comment type="caution">
    <text evidence="1">The sequence shown here is derived from an EMBL/GenBank/DDBJ whole genome shotgun (WGS) entry which is preliminary data.</text>
</comment>
<name>A0AAV2S404_MEGNR</name>
<accession>A0AAV2S404</accession>
<evidence type="ECO:0000313" key="1">
    <source>
        <dbReference type="EMBL" id="CAL4158466.1"/>
    </source>
</evidence>
<gene>
    <name evidence="1" type="ORF">MNOR_LOCUS32092</name>
</gene>
<dbReference type="AlphaFoldDB" id="A0AAV2S404"/>
<reference evidence="1 2" key="1">
    <citation type="submission" date="2024-05" db="EMBL/GenBank/DDBJ databases">
        <authorList>
            <person name="Wallberg A."/>
        </authorList>
    </citation>
    <scope>NUCLEOTIDE SEQUENCE [LARGE SCALE GENOMIC DNA]</scope>
</reference>
<organism evidence="1 2">
    <name type="scientific">Meganyctiphanes norvegica</name>
    <name type="common">Northern krill</name>
    <name type="synonym">Thysanopoda norvegica</name>
    <dbReference type="NCBI Taxonomy" id="48144"/>
    <lineage>
        <taxon>Eukaryota</taxon>
        <taxon>Metazoa</taxon>
        <taxon>Ecdysozoa</taxon>
        <taxon>Arthropoda</taxon>
        <taxon>Crustacea</taxon>
        <taxon>Multicrustacea</taxon>
        <taxon>Malacostraca</taxon>
        <taxon>Eumalacostraca</taxon>
        <taxon>Eucarida</taxon>
        <taxon>Euphausiacea</taxon>
        <taxon>Euphausiidae</taxon>
        <taxon>Meganyctiphanes</taxon>
    </lineage>
</organism>
<dbReference type="EMBL" id="CAXKWB010042773">
    <property type="protein sequence ID" value="CAL4158466.1"/>
    <property type="molecule type" value="Genomic_DNA"/>
</dbReference>